<dbReference type="InterPro" id="IPR010285">
    <property type="entry name" value="DNA_helicase_pif1-like_DEAD"/>
</dbReference>
<proteinExistence type="inferred from homology"/>
<dbReference type="EC" id="5.6.2.3" evidence="1"/>
<gene>
    <name evidence="3" type="ORF">VOLCADRAFT_108417</name>
</gene>
<keyword evidence="1" id="KW-0378">Hydrolase</keyword>
<dbReference type="GO" id="GO:0000723">
    <property type="term" value="P:telomere maintenance"/>
    <property type="evidence" value="ECO:0007669"/>
    <property type="project" value="InterPro"/>
</dbReference>
<comment type="cofactor">
    <cofactor evidence="1">
        <name>Mg(2+)</name>
        <dbReference type="ChEBI" id="CHEBI:18420"/>
    </cofactor>
</comment>
<keyword evidence="1" id="KW-0347">Helicase</keyword>
<keyword evidence="1" id="KW-0227">DNA damage</keyword>
<dbReference type="GO" id="GO:0016887">
    <property type="term" value="F:ATP hydrolysis activity"/>
    <property type="evidence" value="ECO:0007669"/>
    <property type="project" value="RHEA"/>
</dbReference>
<dbReference type="EMBL" id="GL378436">
    <property type="protein sequence ID" value="EFJ39931.1"/>
    <property type="molecule type" value="Genomic_DNA"/>
</dbReference>
<comment type="similarity">
    <text evidence="1">Belongs to the helicase family.</text>
</comment>
<dbReference type="KEGG" id="vcn:VOLCADRAFT_108417"/>
<dbReference type="InterPro" id="IPR027417">
    <property type="entry name" value="P-loop_NTPase"/>
</dbReference>
<dbReference type="AlphaFoldDB" id="D8UK21"/>
<keyword evidence="1" id="KW-0067">ATP-binding</keyword>
<keyword evidence="1" id="KW-0547">Nucleotide-binding</keyword>
<sequence length="164" mass="17682">MRTSSGNAGVWRIQGPGGHGKTNVMRAFISKAASMGKRVTVCATTGKAAKFLGMGAMTAHFAFGFRGSQWIPLTNRYMLMFLAMADVICLHEISMAKAAFLQQLHQRCLDACPNLPTNLPFAGKLILLGGDKHQLAAVCDHKCDEDAYTSHIGGPCGTCFKKFI</sequence>
<protein>
    <recommendedName>
        <fullName evidence="1">ATP-dependent DNA helicase</fullName>
        <ecNumber evidence="1">5.6.2.3</ecNumber>
    </recommendedName>
</protein>
<dbReference type="GO" id="GO:0006281">
    <property type="term" value="P:DNA repair"/>
    <property type="evidence" value="ECO:0007669"/>
    <property type="project" value="UniProtKB-KW"/>
</dbReference>
<feature type="domain" description="DNA helicase Pif1-like DEAD-box helicase" evidence="2">
    <location>
        <begin position="7"/>
        <end position="141"/>
    </location>
</feature>
<evidence type="ECO:0000313" key="3">
    <source>
        <dbReference type="EMBL" id="EFJ39931.1"/>
    </source>
</evidence>
<dbReference type="Pfam" id="PF05970">
    <property type="entry name" value="PIF1"/>
    <property type="match status" value="1"/>
</dbReference>
<accession>D8UK21</accession>
<name>D8UK21_VOLCA</name>
<keyword evidence="1" id="KW-0233">DNA recombination</keyword>
<evidence type="ECO:0000313" key="4">
    <source>
        <dbReference type="Proteomes" id="UP000001058"/>
    </source>
</evidence>
<keyword evidence="4" id="KW-1185">Reference proteome</keyword>
<dbReference type="GO" id="GO:0005524">
    <property type="term" value="F:ATP binding"/>
    <property type="evidence" value="ECO:0007669"/>
    <property type="project" value="UniProtKB-KW"/>
</dbReference>
<dbReference type="PANTHER" id="PTHR10492">
    <property type="match status" value="1"/>
</dbReference>
<comment type="catalytic activity">
    <reaction evidence="1">
        <text>ATP + H2O = ADP + phosphate + H(+)</text>
        <dbReference type="Rhea" id="RHEA:13065"/>
        <dbReference type="ChEBI" id="CHEBI:15377"/>
        <dbReference type="ChEBI" id="CHEBI:15378"/>
        <dbReference type="ChEBI" id="CHEBI:30616"/>
        <dbReference type="ChEBI" id="CHEBI:43474"/>
        <dbReference type="ChEBI" id="CHEBI:456216"/>
        <dbReference type="EC" id="5.6.2.3"/>
    </reaction>
</comment>
<dbReference type="GO" id="GO:0043139">
    <property type="term" value="F:5'-3' DNA helicase activity"/>
    <property type="evidence" value="ECO:0007669"/>
    <property type="project" value="UniProtKB-EC"/>
</dbReference>
<reference evidence="3 4" key="1">
    <citation type="journal article" date="2010" name="Science">
        <title>Genomic analysis of organismal complexity in the multicellular green alga Volvox carteri.</title>
        <authorList>
            <person name="Prochnik S.E."/>
            <person name="Umen J."/>
            <person name="Nedelcu A.M."/>
            <person name="Hallmann A."/>
            <person name="Miller S.M."/>
            <person name="Nishii I."/>
            <person name="Ferris P."/>
            <person name="Kuo A."/>
            <person name="Mitros T."/>
            <person name="Fritz-Laylin L.K."/>
            <person name="Hellsten U."/>
            <person name="Chapman J."/>
            <person name="Simakov O."/>
            <person name="Rensing S.A."/>
            <person name="Terry A."/>
            <person name="Pangilinan J."/>
            <person name="Kapitonov V."/>
            <person name="Jurka J."/>
            <person name="Salamov A."/>
            <person name="Shapiro H."/>
            <person name="Schmutz J."/>
            <person name="Grimwood J."/>
            <person name="Lindquist E."/>
            <person name="Lucas S."/>
            <person name="Grigoriev I.V."/>
            <person name="Schmitt R."/>
            <person name="Kirk D."/>
            <person name="Rokhsar D.S."/>
        </authorList>
    </citation>
    <scope>NUCLEOTIDE SEQUENCE [LARGE SCALE GENOMIC DNA]</scope>
    <source>
        <strain evidence="4">f. Nagariensis / Eve</strain>
    </source>
</reference>
<dbReference type="SUPFAM" id="SSF52540">
    <property type="entry name" value="P-loop containing nucleoside triphosphate hydrolases"/>
    <property type="match status" value="1"/>
</dbReference>
<dbReference type="OrthoDB" id="1918649at2759"/>
<evidence type="ECO:0000256" key="1">
    <source>
        <dbReference type="RuleBase" id="RU363044"/>
    </source>
</evidence>
<dbReference type="GeneID" id="9625757"/>
<dbReference type="Proteomes" id="UP000001058">
    <property type="component" value="Unassembled WGS sequence"/>
</dbReference>
<keyword evidence="1" id="KW-0234">DNA repair</keyword>
<organism evidence="4">
    <name type="scientific">Volvox carteri f. nagariensis</name>
    <dbReference type="NCBI Taxonomy" id="3068"/>
    <lineage>
        <taxon>Eukaryota</taxon>
        <taxon>Viridiplantae</taxon>
        <taxon>Chlorophyta</taxon>
        <taxon>core chlorophytes</taxon>
        <taxon>Chlorophyceae</taxon>
        <taxon>CS clade</taxon>
        <taxon>Chlamydomonadales</taxon>
        <taxon>Volvocaceae</taxon>
        <taxon>Volvox</taxon>
    </lineage>
</organism>
<dbReference type="GO" id="GO:0006310">
    <property type="term" value="P:DNA recombination"/>
    <property type="evidence" value="ECO:0007669"/>
    <property type="project" value="UniProtKB-KW"/>
</dbReference>
<dbReference type="InParanoid" id="D8UK21"/>
<dbReference type="Gene3D" id="3.40.50.300">
    <property type="entry name" value="P-loop containing nucleotide triphosphate hydrolases"/>
    <property type="match status" value="1"/>
</dbReference>
<dbReference type="RefSeq" id="XP_002959012.1">
    <property type="nucleotide sequence ID" value="XM_002958966.1"/>
</dbReference>
<evidence type="ECO:0000259" key="2">
    <source>
        <dbReference type="Pfam" id="PF05970"/>
    </source>
</evidence>